<dbReference type="Pfam" id="PF03283">
    <property type="entry name" value="PAE"/>
    <property type="match status" value="1"/>
</dbReference>
<evidence type="ECO:0000313" key="4">
    <source>
        <dbReference type="Proteomes" id="UP000007879"/>
    </source>
</evidence>
<keyword evidence="2" id="KW-0732">Signal</keyword>
<feature type="signal peptide" evidence="2">
    <location>
        <begin position="1"/>
        <end position="28"/>
    </location>
</feature>
<reference evidence="3" key="2">
    <citation type="submission" date="2024-06" db="UniProtKB">
        <authorList>
            <consortium name="EnsemblMetazoa"/>
        </authorList>
    </citation>
    <scope>IDENTIFICATION</scope>
</reference>
<dbReference type="KEGG" id="aqu:100634066"/>
<accession>A0AAN0IND5</accession>
<name>A0AAN0IND5_AMPQE</name>
<dbReference type="Proteomes" id="UP000007879">
    <property type="component" value="Unassembled WGS sequence"/>
</dbReference>
<dbReference type="GeneID" id="100634066"/>
<keyword evidence="4" id="KW-1185">Reference proteome</keyword>
<sequence>MFYLPMNLLKMLTSFLLFLSLFHFLTEAREADLVLLHDSGEAVCLDGSPPGYYYRPGVGADANNWILHLEGGGWCPNEDNCLDRSKGTLGSSKNWTQTTSFSGFLSDEQEYNPDFYQWNVVFLKYCDGASFAGYVAEPVNVKGTNIYFRGFKILQLILQSVMDKGMSNAKEVILTGCSAGGLATYIHTNYVKSLLSPTVKFHAIADAGYFIDAPDVNGEWYIRTFYSDVFNMQNCSDGVNQDCIAAYKGTNETWKCFMAQYTYPHISSPIFSFNSQVDTWQLVAILKLECKPPNCTEEQMKQFFNFYEEFKKASEPIVSSTVNGAFLDSCLAHCQTLDNQGWAVRSVQNQTGATTFGNWYFERSGLKNIADCSYPCNKSC</sequence>
<evidence type="ECO:0000256" key="2">
    <source>
        <dbReference type="SAM" id="SignalP"/>
    </source>
</evidence>
<protein>
    <recommendedName>
        <fullName evidence="5">Pectin acetylesterase</fullName>
    </recommendedName>
</protein>
<organism evidence="3 4">
    <name type="scientific">Amphimedon queenslandica</name>
    <name type="common">Sponge</name>
    <dbReference type="NCBI Taxonomy" id="400682"/>
    <lineage>
        <taxon>Eukaryota</taxon>
        <taxon>Metazoa</taxon>
        <taxon>Porifera</taxon>
        <taxon>Demospongiae</taxon>
        <taxon>Heteroscleromorpha</taxon>
        <taxon>Haplosclerida</taxon>
        <taxon>Niphatidae</taxon>
        <taxon>Amphimedon</taxon>
    </lineage>
</organism>
<comment type="similarity">
    <text evidence="1">Belongs to the pectinacetylesterase family. Notum subfamily.</text>
</comment>
<feature type="chain" id="PRO_5042828956" description="Pectin acetylesterase" evidence="2">
    <location>
        <begin position="29"/>
        <end position="380"/>
    </location>
</feature>
<proteinExistence type="inferred from homology"/>
<evidence type="ECO:0000256" key="1">
    <source>
        <dbReference type="ARBA" id="ARBA00010213"/>
    </source>
</evidence>
<dbReference type="PANTHER" id="PTHR21562">
    <property type="entry name" value="NOTUM-RELATED"/>
    <property type="match status" value="1"/>
</dbReference>
<dbReference type="RefSeq" id="XP_011404609.2">
    <property type="nucleotide sequence ID" value="XM_011406307.2"/>
</dbReference>
<dbReference type="GO" id="GO:0016787">
    <property type="term" value="F:hydrolase activity"/>
    <property type="evidence" value="ECO:0007669"/>
    <property type="project" value="InterPro"/>
</dbReference>
<evidence type="ECO:0008006" key="5">
    <source>
        <dbReference type="Google" id="ProtNLM"/>
    </source>
</evidence>
<evidence type="ECO:0000313" key="3">
    <source>
        <dbReference type="EnsemblMetazoa" id="XP_011404609.2"/>
    </source>
</evidence>
<dbReference type="InterPro" id="IPR004963">
    <property type="entry name" value="PAE/NOTUM"/>
</dbReference>
<dbReference type="AlphaFoldDB" id="A0AAN0IND5"/>
<dbReference type="EnsemblMetazoa" id="XM_011406307.2">
    <property type="protein sequence ID" value="XP_011404609.2"/>
    <property type="gene ID" value="LOC100634066"/>
</dbReference>
<reference evidence="4" key="1">
    <citation type="journal article" date="2010" name="Nature">
        <title>The Amphimedon queenslandica genome and the evolution of animal complexity.</title>
        <authorList>
            <person name="Srivastava M."/>
            <person name="Simakov O."/>
            <person name="Chapman J."/>
            <person name="Fahey B."/>
            <person name="Gauthier M.E."/>
            <person name="Mitros T."/>
            <person name="Richards G.S."/>
            <person name="Conaco C."/>
            <person name="Dacre M."/>
            <person name="Hellsten U."/>
            <person name="Larroux C."/>
            <person name="Putnam N.H."/>
            <person name="Stanke M."/>
            <person name="Adamska M."/>
            <person name="Darling A."/>
            <person name="Degnan S.M."/>
            <person name="Oakley T.H."/>
            <person name="Plachetzki D.C."/>
            <person name="Zhai Y."/>
            <person name="Adamski M."/>
            <person name="Calcino A."/>
            <person name="Cummins S.F."/>
            <person name="Goodstein D.M."/>
            <person name="Harris C."/>
            <person name="Jackson D.J."/>
            <person name="Leys S.P."/>
            <person name="Shu S."/>
            <person name="Woodcroft B.J."/>
            <person name="Vervoort M."/>
            <person name="Kosik K.S."/>
            <person name="Manning G."/>
            <person name="Degnan B.M."/>
            <person name="Rokhsar D.S."/>
        </authorList>
    </citation>
    <scope>NUCLEOTIDE SEQUENCE [LARGE SCALE GENOMIC DNA]</scope>
</reference>
<dbReference type="PANTHER" id="PTHR21562:SF67">
    <property type="entry name" value="PECTIN ACETYLESTERASE"/>
    <property type="match status" value="1"/>
</dbReference>